<accession>A0A382ETT6</accession>
<dbReference type="EMBL" id="UINC01045909">
    <property type="protein sequence ID" value="SVB53227.1"/>
    <property type="molecule type" value="Genomic_DNA"/>
</dbReference>
<evidence type="ECO:0000313" key="2">
    <source>
        <dbReference type="EMBL" id="SVB53227.1"/>
    </source>
</evidence>
<feature type="transmembrane region" description="Helical" evidence="1">
    <location>
        <begin position="73"/>
        <end position="91"/>
    </location>
</feature>
<gene>
    <name evidence="2" type="ORF">METZ01_LOCUS206081</name>
</gene>
<keyword evidence="1" id="KW-0472">Membrane</keyword>
<organism evidence="2">
    <name type="scientific">marine metagenome</name>
    <dbReference type="NCBI Taxonomy" id="408172"/>
    <lineage>
        <taxon>unclassified sequences</taxon>
        <taxon>metagenomes</taxon>
        <taxon>ecological metagenomes</taxon>
    </lineage>
</organism>
<protein>
    <submittedName>
        <fullName evidence="2">Uncharacterized protein</fullName>
    </submittedName>
</protein>
<proteinExistence type="predicted"/>
<feature type="transmembrane region" description="Helical" evidence="1">
    <location>
        <begin position="41"/>
        <end position="58"/>
    </location>
</feature>
<keyword evidence="1" id="KW-1133">Transmembrane helix</keyword>
<name>A0A382ETT6_9ZZZZ</name>
<evidence type="ECO:0000256" key="1">
    <source>
        <dbReference type="SAM" id="Phobius"/>
    </source>
</evidence>
<dbReference type="AlphaFoldDB" id="A0A382ETT6"/>
<reference evidence="2" key="1">
    <citation type="submission" date="2018-05" db="EMBL/GenBank/DDBJ databases">
        <authorList>
            <person name="Lanie J.A."/>
            <person name="Ng W.-L."/>
            <person name="Kazmierczak K.M."/>
            <person name="Andrzejewski T.M."/>
            <person name="Davidsen T.M."/>
            <person name="Wayne K.J."/>
            <person name="Tettelin H."/>
            <person name="Glass J.I."/>
            <person name="Rusch D."/>
            <person name="Podicherti R."/>
            <person name="Tsui H.-C.T."/>
            <person name="Winkler M.E."/>
        </authorList>
    </citation>
    <scope>NUCLEOTIDE SEQUENCE</scope>
</reference>
<keyword evidence="1" id="KW-0812">Transmembrane</keyword>
<sequence>MARKKAESDTTVNIVEVDRSTTEGTSWYNTITSTRIDKWRIWPRGLITLYGIMFWRVTEWFMALPEPTAPQSAFVSVIVGAGAAWFGLYCGSGPAASKDKK</sequence>